<dbReference type="Proteomes" id="UP001556617">
    <property type="component" value="Unassembled WGS sequence"/>
</dbReference>
<name>A0ABV3S3Z8_9LACO</name>
<dbReference type="RefSeq" id="WP_367974759.1">
    <property type="nucleotide sequence ID" value="NZ_JBFPEQ010000001.1"/>
</dbReference>
<evidence type="ECO:0000313" key="1">
    <source>
        <dbReference type="EMBL" id="MEX0381170.1"/>
    </source>
</evidence>
<reference evidence="1 2" key="1">
    <citation type="submission" date="2024-07" db="EMBL/GenBank/DDBJ databases">
        <authorList>
            <person name="Yun M."/>
        </authorList>
    </citation>
    <scope>NUCLEOTIDE SEQUENCE [LARGE SCALE GENOMIC DNA]</scope>
    <source>
        <strain evidence="1 2">MS01</strain>
    </source>
</reference>
<evidence type="ECO:0000313" key="2">
    <source>
        <dbReference type="Proteomes" id="UP001556617"/>
    </source>
</evidence>
<dbReference type="EMBL" id="JBFPER010000001">
    <property type="protein sequence ID" value="MEX0381170.1"/>
    <property type="molecule type" value="Genomic_DNA"/>
</dbReference>
<gene>
    <name evidence="1" type="ORF">AB3K24_07365</name>
</gene>
<protein>
    <submittedName>
        <fullName evidence="1">Uncharacterized protein</fullName>
    </submittedName>
</protein>
<keyword evidence="2" id="KW-1185">Reference proteome</keyword>
<accession>A0ABV3S3Z8</accession>
<sequence>MFVTVLPATALATVLPATAVLVLSALVAFDVRVDVESANDEESLSDIEVEVLLLVDSDVLSDSE</sequence>
<proteinExistence type="predicted"/>
<organism evidence="1 2">
    <name type="scientific">Leuconostoc aquikimchii</name>
    <dbReference type="NCBI Taxonomy" id="3236804"/>
    <lineage>
        <taxon>Bacteria</taxon>
        <taxon>Bacillati</taxon>
        <taxon>Bacillota</taxon>
        <taxon>Bacilli</taxon>
        <taxon>Lactobacillales</taxon>
        <taxon>Lactobacillaceae</taxon>
        <taxon>Leuconostoc</taxon>
    </lineage>
</organism>
<comment type="caution">
    <text evidence="1">The sequence shown here is derived from an EMBL/GenBank/DDBJ whole genome shotgun (WGS) entry which is preliminary data.</text>
</comment>